<dbReference type="Proteomes" id="UP000752171">
    <property type="component" value="Unassembled WGS sequence"/>
</dbReference>
<dbReference type="AlphaFoldDB" id="A0A8T2KUD8"/>
<keyword evidence="2" id="KW-0812">Transmembrane</keyword>
<gene>
    <name evidence="3" type="ORF">AMEX_G26319</name>
</gene>
<reference evidence="3 4" key="1">
    <citation type="submission" date="2021-07" db="EMBL/GenBank/DDBJ databases">
        <authorList>
            <person name="Imarazene B."/>
            <person name="Zahm M."/>
            <person name="Klopp C."/>
            <person name="Cabau C."/>
            <person name="Beille S."/>
            <person name="Jouanno E."/>
            <person name="Castinel A."/>
            <person name="Lluch J."/>
            <person name="Gil L."/>
            <person name="Kuchtly C."/>
            <person name="Lopez Roques C."/>
            <person name="Donnadieu C."/>
            <person name="Parrinello H."/>
            <person name="Journot L."/>
            <person name="Du K."/>
            <person name="Schartl M."/>
            <person name="Retaux S."/>
            <person name="Guiguen Y."/>
        </authorList>
    </citation>
    <scope>NUCLEOTIDE SEQUENCE [LARGE SCALE GENOMIC DNA]</scope>
    <source>
        <strain evidence="3">Pach_M1</strain>
        <tissue evidence="3">Testis</tissue>
    </source>
</reference>
<accession>A0A8T2KUD8</accession>
<organism evidence="3 4">
    <name type="scientific">Astyanax mexicanus</name>
    <name type="common">Blind cave fish</name>
    <name type="synonym">Astyanax fasciatus mexicanus</name>
    <dbReference type="NCBI Taxonomy" id="7994"/>
    <lineage>
        <taxon>Eukaryota</taxon>
        <taxon>Metazoa</taxon>
        <taxon>Chordata</taxon>
        <taxon>Craniata</taxon>
        <taxon>Vertebrata</taxon>
        <taxon>Euteleostomi</taxon>
        <taxon>Actinopterygii</taxon>
        <taxon>Neopterygii</taxon>
        <taxon>Teleostei</taxon>
        <taxon>Ostariophysi</taxon>
        <taxon>Characiformes</taxon>
        <taxon>Characoidei</taxon>
        <taxon>Acestrorhamphidae</taxon>
        <taxon>Acestrorhamphinae</taxon>
        <taxon>Astyanax</taxon>
    </lineage>
</organism>
<dbReference type="EMBL" id="JAICCE010000023">
    <property type="protein sequence ID" value="KAG9261312.1"/>
    <property type="molecule type" value="Genomic_DNA"/>
</dbReference>
<evidence type="ECO:0000313" key="4">
    <source>
        <dbReference type="Proteomes" id="UP000752171"/>
    </source>
</evidence>
<evidence type="ECO:0000256" key="2">
    <source>
        <dbReference type="SAM" id="Phobius"/>
    </source>
</evidence>
<sequence>MSASLSTTSVALPFNGTTELNAYTRAAIYEFRVFNMVILSLAVFIVTVTAVLCCVSFHSRRSASAVCRAEEAEPVDAQVRRKRRGFRNPLALFQRQEPTRDNSHIYYIYSNPLPVGHQEDHPSTPQAPATHTPPTLQDYANDPESGLILDPPTFYMQL</sequence>
<feature type="compositionally biased region" description="Low complexity" evidence="1">
    <location>
        <begin position="123"/>
        <end position="135"/>
    </location>
</feature>
<keyword evidence="2" id="KW-0472">Membrane</keyword>
<comment type="caution">
    <text evidence="3">The sequence shown here is derived from an EMBL/GenBank/DDBJ whole genome shotgun (WGS) entry which is preliminary data.</text>
</comment>
<keyword evidence="2" id="KW-1133">Transmembrane helix</keyword>
<evidence type="ECO:0000256" key="1">
    <source>
        <dbReference type="SAM" id="MobiDB-lite"/>
    </source>
</evidence>
<evidence type="ECO:0000313" key="3">
    <source>
        <dbReference type="EMBL" id="KAG9261312.1"/>
    </source>
</evidence>
<name>A0A8T2KUD8_ASTMX</name>
<feature type="region of interest" description="Disordered" evidence="1">
    <location>
        <begin position="117"/>
        <end position="150"/>
    </location>
</feature>
<proteinExistence type="predicted"/>
<protein>
    <submittedName>
        <fullName evidence="3">Uncharacterized protein</fullName>
    </submittedName>
</protein>
<feature type="transmembrane region" description="Helical" evidence="2">
    <location>
        <begin position="36"/>
        <end position="58"/>
    </location>
</feature>